<evidence type="ECO:0000256" key="1">
    <source>
        <dbReference type="SAM" id="MobiDB-lite"/>
    </source>
</evidence>
<dbReference type="AlphaFoldDB" id="A0A2K0W1L8"/>
<reference evidence="2 3" key="1">
    <citation type="submission" date="2017-06" db="EMBL/GenBank/DDBJ databases">
        <title>Genome of Fusarium nygamai isolate CS10214.</title>
        <authorList>
            <person name="Gardiner D.M."/>
            <person name="Obanor F."/>
            <person name="Kazan K."/>
        </authorList>
    </citation>
    <scope>NUCLEOTIDE SEQUENCE [LARGE SCALE GENOMIC DNA]</scope>
    <source>
        <strain evidence="2 3">CS10214</strain>
    </source>
</reference>
<dbReference type="Proteomes" id="UP000236664">
    <property type="component" value="Unassembled WGS sequence"/>
</dbReference>
<keyword evidence="3" id="KW-1185">Reference proteome</keyword>
<comment type="caution">
    <text evidence="2">The sequence shown here is derived from an EMBL/GenBank/DDBJ whole genome shotgun (WGS) entry which is preliminary data.</text>
</comment>
<accession>A0A2K0W1L8</accession>
<organism evidence="2 3">
    <name type="scientific">Gibberella nygamai</name>
    <name type="common">Bean root rot disease fungus</name>
    <name type="synonym">Fusarium nygamai</name>
    <dbReference type="NCBI Taxonomy" id="42673"/>
    <lineage>
        <taxon>Eukaryota</taxon>
        <taxon>Fungi</taxon>
        <taxon>Dikarya</taxon>
        <taxon>Ascomycota</taxon>
        <taxon>Pezizomycotina</taxon>
        <taxon>Sordariomycetes</taxon>
        <taxon>Hypocreomycetidae</taxon>
        <taxon>Hypocreales</taxon>
        <taxon>Nectriaceae</taxon>
        <taxon>Fusarium</taxon>
        <taxon>Fusarium fujikuroi species complex</taxon>
    </lineage>
</organism>
<evidence type="ECO:0000313" key="2">
    <source>
        <dbReference type="EMBL" id="PNP76174.1"/>
    </source>
</evidence>
<dbReference type="OrthoDB" id="73875at2759"/>
<name>A0A2K0W1L8_GIBNY</name>
<proteinExistence type="predicted"/>
<evidence type="ECO:0000313" key="3">
    <source>
        <dbReference type="Proteomes" id="UP000236664"/>
    </source>
</evidence>
<feature type="compositionally biased region" description="Low complexity" evidence="1">
    <location>
        <begin position="1"/>
        <end position="10"/>
    </location>
</feature>
<feature type="region of interest" description="Disordered" evidence="1">
    <location>
        <begin position="1"/>
        <end position="38"/>
    </location>
</feature>
<dbReference type="EMBL" id="MTQA01000156">
    <property type="protein sequence ID" value="PNP76174.1"/>
    <property type="molecule type" value="Genomic_DNA"/>
</dbReference>
<protein>
    <submittedName>
        <fullName evidence="2">Uncharacterized protein</fullName>
    </submittedName>
</protein>
<sequence length="171" mass="18585">MVGSVDVFSGSGSGDTPDDQSNGSSEDPGGGQGDSSGVIYIDPEIWEEEQPEVKCHPPCTMVLPPSSDKKPVALTLPLYATSLDVAWSGKGGWHSTVQKTTLTPPVVTVTTVNVWHIMIREDRTKLTSVTTIWSTFDITRSIKVPIFIMANRLPEVYREAGQTYQDTDARS</sequence>
<gene>
    <name evidence="2" type="ORF">FNYG_10463</name>
</gene>